<dbReference type="InterPro" id="IPR037066">
    <property type="entry name" value="Plug_dom_sf"/>
</dbReference>
<keyword evidence="2" id="KW-0472">Membrane</keyword>
<gene>
    <name evidence="4" type="ORF">SAMN04487941_2833</name>
</gene>
<dbReference type="CDD" id="cd07341">
    <property type="entry name" value="M56_BlaR1_MecR1_like"/>
    <property type="match status" value="1"/>
</dbReference>
<feature type="compositionally biased region" description="Pro residues" evidence="1">
    <location>
        <begin position="727"/>
        <end position="737"/>
    </location>
</feature>
<dbReference type="Pfam" id="PF05569">
    <property type="entry name" value="Peptidase_M56"/>
    <property type="match status" value="1"/>
</dbReference>
<proteinExistence type="predicted"/>
<evidence type="ECO:0000313" key="4">
    <source>
        <dbReference type="EMBL" id="SFU84114.1"/>
    </source>
</evidence>
<evidence type="ECO:0000313" key="5">
    <source>
        <dbReference type="Proteomes" id="UP000182491"/>
    </source>
</evidence>
<dbReference type="Gene3D" id="2.170.130.10">
    <property type="entry name" value="TonB-dependent receptor, plug domain"/>
    <property type="match status" value="1"/>
</dbReference>
<keyword evidence="2" id="KW-1133">Transmembrane helix</keyword>
<feature type="compositionally biased region" description="Pro residues" evidence="1">
    <location>
        <begin position="502"/>
        <end position="522"/>
    </location>
</feature>
<keyword evidence="5" id="KW-1185">Reference proteome</keyword>
<feature type="domain" description="Peptidase M56" evidence="3">
    <location>
        <begin position="146"/>
        <end position="257"/>
    </location>
</feature>
<feature type="transmembrane region" description="Helical" evidence="2">
    <location>
        <begin position="37"/>
        <end position="58"/>
    </location>
</feature>
<keyword evidence="2" id="KW-0812">Transmembrane</keyword>
<accession>A0A1I7JG28</accession>
<dbReference type="InterPro" id="IPR008756">
    <property type="entry name" value="Peptidase_M56"/>
</dbReference>
<feature type="transmembrane region" description="Helical" evidence="2">
    <location>
        <begin position="266"/>
        <end position="284"/>
    </location>
</feature>
<feature type="region of interest" description="Disordered" evidence="1">
    <location>
        <begin position="487"/>
        <end position="538"/>
    </location>
</feature>
<dbReference type="EMBL" id="FPCA01000003">
    <property type="protein sequence ID" value="SFU84114.1"/>
    <property type="molecule type" value="Genomic_DNA"/>
</dbReference>
<name>A0A1I7JG28_9BACT</name>
<feature type="region of interest" description="Disordered" evidence="1">
    <location>
        <begin position="718"/>
        <end position="737"/>
    </location>
</feature>
<dbReference type="InterPro" id="IPR052173">
    <property type="entry name" value="Beta-lactam_resp_regulator"/>
</dbReference>
<evidence type="ECO:0000259" key="3">
    <source>
        <dbReference type="Pfam" id="PF05569"/>
    </source>
</evidence>
<protein>
    <submittedName>
        <fullName evidence="4">Signal transducer regulating beta-lactamase production, contains metallopeptidase domain</fullName>
    </submittedName>
</protein>
<dbReference type="OrthoDB" id="1522859at2"/>
<dbReference type="STRING" id="388950.GCA_001611675_02231"/>
<organism evidence="4 5">
    <name type="scientific">Pontibacter akesuensis</name>
    <dbReference type="NCBI Taxonomy" id="388950"/>
    <lineage>
        <taxon>Bacteria</taxon>
        <taxon>Pseudomonadati</taxon>
        <taxon>Bacteroidota</taxon>
        <taxon>Cytophagia</taxon>
        <taxon>Cytophagales</taxon>
        <taxon>Hymenobacteraceae</taxon>
        <taxon>Pontibacter</taxon>
    </lineage>
</organism>
<reference evidence="5" key="1">
    <citation type="submission" date="2016-10" db="EMBL/GenBank/DDBJ databases">
        <authorList>
            <person name="Varghese N."/>
        </authorList>
    </citation>
    <scope>NUCLEOTIDE SEQUENCE [LARGE SCALE GENOMIC DNA]</scope>
    <source>
        <strain evidence="5">DSM 18820</strain>
    </source>
</reference>
<dbReference type="PANTHER" id="PTHR34978:SF3">
    <property type="entry name" value="SLR0241 PROTEIN"/>
    <property type="match status" value="1"/>
</dbReference>
<evidence type="ECO:0000256" key="2">
    <source>
        <dbReference type="SAM" id="Phobius"/>
    </source>
</evidence>
<feature type="transmembrane region" description="Helical" evidence="2">
    <location>
        <begin position="6"/>
        <end position="25"/>
    </location>
</feature>
<dbReference type="PANTHER" id="PTHR34978">
    <property type="entry name" value="POSSIBLE SENSOR-TRANSDUCER PROTEIN BLAR"/>
    <property type="match status" value="1"/>
</dbReference>
<feature type="transmembrane region" description="Helical" evidence="2">
    <location>
        <begin position="91"/>
        <end position="112"/>
    </location>
</feature>
<dbReference type="Proteomes" id="UP000182491">
    <property type="component" value="Unassembled WGS sequence"/>
</dbReference>
<dbReference type="RefSeq" id="WP_068838192.1">
    <property type="nucleotide sequence ID" value="NZ_BMXC01000003.1"/>
</dbReference>
<evidence type="ECO:0000256" key="1">
    <source>
        <dbReference type="SAM" id="MobiDB-lite"/>
    </source>
</evidence>
<feature type="compositionally biased region" description="Pro residues" evidence="1">
    <location>
        <begin position="617"/>
        <end position="637"/>
    </location>
</feature>
<dbReference type="AlphaFoldDB" id="A0A1I7JG28"/>
<sequence length="737" mass="82346">MPTLLLYLLKVNVALVLFYLAYHLVLRRLTFYHLNRLFLVFAVLFSSLYPFVDLAELFGQQQELVSAYAVTVPAHWMTATNLPAQETAFDYWQIPIILFWAGVAVMAFRLLLQFVSLYQIHTSSEPKAYKSISFRQIRNISQAFSFWQTIYLNPAQHRNEELEAILRHEQIHVRGWHTLDVLLAELSTVFYWFNPGVWLMKKAIKENLEFIADQHVVSAGVDRKAYQYLILKALATPEPQLANQFNFPSLKRRIAMMNKVPTRKAHQLRLLIALPLAAVLLLAFRSASEPIDKFVDEMSLVDTGNATTNTSSQGLSKDYEDFFRRNLNVTEIAWLPDDLTGSGNRFERIMIGSRNSFEVFGLKKESDMSRFVTKYGNLPTAPADPSNIIQIWKSSGKIVIGVKAGAEEAYTFGDKEKQTPAQDGDGKLPKALVDLLMNNPAVKNVKGKIVENRNAIVINLKGGGTEVYYLDSTESIAALKRKYELPELPPPPPPVRDAAELPAPPPPPAPAAPDAPAAPAPAAPDAEVLPPPPPPAPAELKAYFPDGVIYYVDGKEDKNETYKQLDPKQIHSINVYKGESAQKVFGKKAAKGVISIITEKNKDSRQVQEFKEKFPALPAPPPPAPAEEQLPPPPPPVKVDADEAFTYVMGVTDAFYQNEANLPEDHKAFLKRNPEVKHVGFKFNNRKEFDLLSFVVYLKSGGVEEYKYNGSKTIPAAESKYGKLPGLPAPPPPTRAK</sequence>
<feature type="region of interest" description="Disordered" evidence="1">
    <location>
        <begin position="614"/>
        <end position="639"/>
    </location>
</feature>